<evidence type="ECO:0000256" key="7">
    <source>
        <dbReference type="HAMAP-Rule" id="MF_01007"/>
    </source>
</evidence>
<gene>
    <name evidence="7 8" type="primary">rsmH</name>
    <name evidence="8" type="ORF">CUESP1_1934</name>
</gene>
<protein>
    <recommendedName>
        <fullName evidence="7">Ribosomal RNA small subunit methyltransferase H</fullName>
        <ecNumber evidence="7">2.1.1.199</ecNumber>
    </recommendedName>
    <alternativeName>
        <fullName evidence="7">16S rRNA m(4)C1402 methyltransferase</fullName>
    </alternativeName>
    <alternativeName>
        <fullName evidence="7">rRNA (cytosine-N(4)-)-methyltransferase RsmH</fullName>
    </alternativeName>
</protein>
<dbReference type="InterPro" id="IPR002903">
    <property type="entry name" value="RsmH"/>
</dbReference>
<feature type="binding site" evidence="7">
    <location>
        <position position="52"/>
    </location>
    <ligand>
        <name>S-adenosyl-L-methionine</name>
        <dbReference type="ChEBI" id="CHEBI:59789"/>
    </ligand>
</feature>
<dbReference type="RefSeq" id="WP_005585905.1">
    <property type="nucleotide sequence ID" value="NZ_LT669839.1"/>
</dbReference>
<comment type="function">
    <text evidence="7">Specifically methylates the N4 position of cytidine in position 1402 (C1402) of 16S rRNA.</text>
</comment>
<keyword evidence="5 7" id="KW-0808">Transferase</keyword>
<dbReference type="PANTHER" id="PTHR11265">
    <property type="entry name" value="S-ADENOSYL-METHYLTRANSFERASE MRAW"/>
    <property type="match status" value="1"/>
</dbReference>
<dbReference type="SUPFAM" id="SSF53335">
    <property type="entry name" value="S-adenosyl-L-methionine-dependent methyltransferases"/>
    <property type="match status" value="1"/>
</dbReference>
<dbReference type="GO" id="GO:0005737">
    <property type="term" value="C:cytoplasm"/>
    <property type="evidence" value="ECO:0007669"/>
    <property type="project" value="UniProtKB-SubCell"/>
</dbReference>
<feature type="binding site" evidence="7">
    <location>
        <position position="100"/>
    </location>
    <ligand>
        <name>S-adenosyl-L-methionine</name>
        <dbReference type="ChEBI" id="CHEBI:59789"/>
    </ligand>
</feature>
<dbReference type="Proteomes" id="UP000245423">
    <property type="component" value="Chromosome 1"/>
</dbReference>
<keyword evidence="3 7" id="KW-0698">rRNA processing</keyword>
<comment type="similarity">
    <text evidence="1 7">Belongs to the methyltransferase superfamily. RsmH family.</text>
</comment>
<comment type="catalytic activity">
    <reaction evidence="7">
        <text>cytidine(1402) in 16S rRNA + S-adenosyl-L-methionine = N(4)-methylcytidine(1402) in 16S rRNA + S-adenosyl-L-homocysteine + H(+)</text>
        <dbReference type="Rhea" id="RHEA:42928"/>
        <dbReference type="Rhea" id="RHEA-COMP:10286"/>
        <dbReference type="Rhea" id="RHEA-COMP:10287"/>
        <dbReference type="ChEBI" id="CHEBI:15378"/>
        <dbReference type="ChEBI" id="CHEBI:57856"/>
        <dbReference type="ChEBI" id="CHEBI:59789"/>
        <dbReference type="ChEBI" id="CHEBI:74506"/>
        <dbReference type="ChEBI" id="CHEBI:82748"/>
        <dbReference type="EC" id="2.1.1.199"/>
    </reaction>
</comment>
<dbReference type="PANTHER" id="PTHR11265:SF0">
    <property type="entry name" value="12S RRNA N4-METHYLCYTIDINE METHYLTRANSFERASE"/>
    <property type="match status" value="1"/>
</dbReference>
<feature type="binding site" evidence="7">
    <location>
        <position position="79"/>
    </location>
    <ligand>
        <name>S-adenosyl-L-methionine</name>
        <dbReference type="ChEBI" id="CHEBI:59789"/>
    </ligand>
</feature>
<evidence type="ECO:0000313" key="9">
    <source>
        <dbReference type="Proteomes" id="UP000245423"/>
    </source>
</evidence>
<sequence length="310" mass="35910">MEFEHIPVLLKEVIDGLNIKKDGFYVDGTLGGGGHSLEIAKRLTTGKLIGIDQDLNAIKKAREVLKNYSDKTLLVHNNFVNIKDILRDLEIERVDGILLDIGVSSHQLDQEERGFSYNKDAPLDMRMDKTRDFTAWDVVNKYSQIELEKIIWEYGEERWAKRIAEFIVEERKVEPIDTTLDLVNTIKKAIPKKVRMEGHHPAKKTFQAIRIEVNKELDVLERSIPIMCRLLNKGGRLCIITFHSLEDRIVKEEFKELNKDCICPPEFPICVCDKEKEIQIITRKPIIPNTEEIERNPRARSSKLRIAERV</sequence>
<dbReference type="EC" id="2.1.1.199" evidence="7"/>
<dbReference type="FunFam" id="1.10.150.170:FF:000001">
    <property type="entry name" value="Ribosomal RNA small subunit methyltransferase H"/>
    <property type="match status" value="1"/>
</dbReference>
<dbReference type="EMBL" id="LT669839">
    <property type="protein sequence ID" value="SHD77293.1"/>
    <property type="molecule type" value="Genomic_DNA"/>
</dbReference>
<organism evidence="8 9">
    <name type="scientific">[Clostridium] ultunense Esp</name>
    <dbReference type="NCBI Taxonomy" id="1288971"/>
    <lineage>
        <taxon>Bacteria</taxon>
        <taxon>Bacillati</taxon>
        <taxon>Bacillota</taxon>
        <taxon>Tissierellia</taxon>
        <taxon>Tissierellales</taxon>
        <taxon>Tepidimicrobiaceae</taxon>
        <taxon>Schnuerera</taxon>
    </lineage>
</organism>
<keyword evidence="6 7" id="KW-0949">S-adenosyl-L-methionine</keyword>
<dbReference type="AlphaFoldDB" id="M1YZ43"/>
<feature type="binding site" evidence="7">
    <location>
        <begin position="33"/>
        <end position="35"/>
    </location>
    <ligand>
        <name>S-adenosyl-L-methionine</name>
        <dbReference type="ChEBI" id="CHEBI:59789"/>
    </ligand>
</feature>
<dbReference type="Gene3D" id="3.40.50.150">
    <property type="entry name" value="Vaccinia Virus protein VP39"/>
    <property type="match status" value="1"/>
</dbReference>
<dbReference type="GO" id="GO:0071424">
    <property type="term" value="F:rRNA (cytosine-N4-)-methyltransferase activity"/>
    <property type="evidence" value="ECO:0007669"/>
    <property type="project" value="UniProtKB-UniRule"/>
</dbReference>
<evidence type="ECO:0000256" key="1">
    <source>
        <dbReference type="ARBA" id="ARBA00010396"/>
    </source>
</evidence>
<dbReference type="GO" id="GO:0070475">
    <property type="term" value="P:rRNA base methylation"/>
    <property type="evidence" value="ECO:0007669"/>
    <property type="project" value="UniProtKB-UniRule"/>
</dbReference>
<feature type="binding site" evidence="7">
    <location>
        <position position="107"/>
    </location>
    <ligand>
        <name>S-adenosyl-L-methionine</name>
        <dbReference type="ChEBI" id="CHEBI:59789"/>
    </ligand>
</feature>
<keyword evidence="9" id="KW-1185">Reference proteome</keyword>
<name>M1YZ43_9FIRM</name>
<evidence type="ECO:0000256" key="3">
    <source>
        <dbReference type="ARBA" id="ARBA00022552"/>
    </source>
</evidence>
<dbReference type="OrthoDB" id="9806637at2"/>
<dbReference type="Gene3D" id="1.10.150.170">
    <property type="entry name" value="Putative methyltransferase TM0872, insert domain"/>
    <property type="match status" value="1"/>
</dbReference>
<evidence type="ECO:0000256" key="5">
    <source>
        <dbReference type="ARBA" id="ARBA00022679"/>
    </source>
</evidence>
<dbReference type="InterPro" id="IPR023397">
    <property type="entry name" value="SAM-dep_MeTrfase_MraW_recog"/>
</dbReference>
<evidence type="ECO:0000256" key="6">
    <source>
        <dbReference type="ARBA" id="ARBA00022691"/>
    </source>
</evidence>
<accession>M1YZ43</accession>
<dbReference type="HOGENOM" id="CLU_038422_2_0_9"/>
<keyword evidence="4 7" id="KW-0489">Methyltransferase</keyword>
<proteinExistence type="inferred from homology"/>
<dbReference type="HAMAP" id="MF_01007">
    <property type="entry name" value="16SrRNA_methyltr_H"/>
    <property type="match status" value="1"/>
</dbReference>
<comment type="subcellular location">
    <subcellularLocation>
        <location evidence="7">Cytoplasm</location>
    </subcellularLocation>
</comment>
<evidence type="ECO:0000256" key="2">
    <source>
        <dbReference type="ARBA" id="ARBA00022490"/>
    </source>
</evidence>
<dbReference type="Pfam" id="PF01795">
    <property type="entry name" value="Methyltransf_5"/>
    <property type="match status" value="1"/>
</dbReference>
<dbReference type="InterPro" id="IPR029063">
    <property type="entry name" value="SAM-dependent_MTases_sf"/>
</dbReference>
<reference evidence="8 9" key="1">
    <citation type="submission" date="2016-11" db="EMBL/GenBank/DDBJ databases">
        <authorList>
            <person name="Manzoor S."/>
        </authorList>
    </citation>
    <scope>NUCLEOTIDE SEQUENCE [LARGE SCALE GENOMIC DNA]</scope>
    <source>
        <strain evidence="8">Clostridium ultunense strain Esp</strain>
    </source>
</reference>
<dbReference type="SUPFAM" id="SSF81799">
    <property type="entry name" value="Putative methyltransferase TM0872, insert domain"/>
    <property type="match status" value="1"/>
</dbReference>
<dbReference type="NCBIfam" id="TIGR00006">
    <property type="entry name" value="16S rRNA (cytosine(1402)-N(4))-methyltransferase RsmH"/>
    <property type="match status" value="1"/>
</dbReference>
<evidence type="ECO:0000256" key="4">
    <source>
        <dbReference type="ARBA" id="ARBA00022603"/>
    </source>
</evidence>
<dbReference type="PIRSF" id="PIRSF004486">
    <property type="entry name" value="MraW"/>
    <property type="match status" value="1"/>
</dbReference>
<evidence type="ECO:0000313" key="8">
    <source>
        <dbReference type="EMBL" id="SHD77293.1"/>
    </source>
</evidence>
<keyword evidence="2 7" id="KW-0963">Cytoplasm</keyword>